<dbReference type="Pfam" id="PF09723">
    <property type="entry name" value="Zn_ribbon_8"/>
    <property type="match status" value="1"/>
</dbReference>
<dbReference type="Gene3D" id="2.20.28.30">
    <property type="entry name" value="RNA polymerase ii, chain L"/>
    <property type="match status" value="1"/>
</dbReference>
<dbReference type="NCBIfam" id="TIGR02605">
    <property type="entry name" value="CxxC_CxxC_SSSS"/>
    <property type="match status" value="1"/>
</dbReference>
<feature type="domain" description="Putative regulatory protein FmdB zinc ribbon" evidence="1">
    <location>
        <begin position="1"/>
        <end position="45"/>
    </location>
</feature>
<comment type="caution">
    <text evidence="2">The sequence shown here is derived from an EMBL/GenBank/DDBJ whole genome shotgun (WGS) entry which is preliminary data.</text>
</comment>
<reference evidence="2 3" key="1">
    <citation type="journal article" date="2016" name="Nat. Commun.">
        <title>Thousands of microbial genomes shed light on interconnected biogeochemical processes in an aquifer system.</title>
        <authorList>
            <person name="Anantharaman K."/>
            <person name="Brown C.T."/>
            <person name="Hug L.A."/>
            <person name="Sharon I."/>
            <person name="Castelle C.J."/>
            <person name="Probst A.J."/>
            <person name="Thomas B.C."/>
            <person name="Singh A."/>
            <person name="Wilkins M.J."/>
            <person name="Karaoz U."/>
            <person name="Brodie E.L."/>
            <person name="Williams K.H."/>
            <person name="Hubbard S.S."/>
            <person name="Banfield J.F."/>
        </authorList>
    </citation>
    <scope>NUCLEOTIDE SEQUENCE [LARGE SCALE GENOMIC DNA]</scope>
</reference>
<dbReference type="AlphaFoldDB" id="A0A1F2WJ39"/>
<evidence type="ECO:0000313" key="3">
    <source>
        <dbReference type="Proteomes" id="UP000177876"/>
    </source>
</evidence>
<dbReference type="SMART" id="SM00834">
    <property type="entry name" value="CxxC_CXXC_SSSS"/>
    <property type="match status" value="1"/>
</dbReference>
<proteinExistence type="predicted"/>
<name>A0A1F2WJ39_9ACTN</name>
<gene>
    <name evidence="2" type="ORF">A2Y75_06665</name>
</gene>
<organism evidence="2 3">
    <name type="scientific">Candidatus Solincola sediminis</name>
    <dbReference type="NCBI Taxonomy" id="1797199"/>
    <lineage>
        <taxon>Bacteria</taxon>
        <taxon>Bacillati</taxon>
        <taxon>Actinomycetota</taxon>
        <taxon>Candidatus Geothermincolia</taxon>
        <taxon>Candidatus Geothermincolales</taxon>
        <taxon>Candidatus Geothermincolaceae</taxon>
        <taxon>Candidatus Solincola</taxon>
    </lineage>
</organism>
<dbReference type="EMBL" id="MELK01000040">
    <property type="protein sequence ID" value="OFW56841.1"/>
    <property type="molecule type" value="Genomic_DNA"/>
</dbReference>
<accession>A0A1F2WJ39</accession>
<protein>
    <recommendedName>
        <fullName evidence="1">Putative regulatory protein FmdB zinc ribbon domain-containing protein</fullName>
    </recommendedName>
</protein>
<dbReference type="InterPro" id="IPR013429">
    <property type="entry name" value="Regulatory_FmdB_Zinc_ribbon"/>
</dbReference>
<evidence type="ECO:0000313" key="2">
    <source>
        <dbReference type="EMBL" id="OFW56841.1"/>
    </source>
</evidence>
<evidence type="ECO:0000259" key="1">
    <source>
        <dbReference type="SMART" id="SM00834"/>
    </source>
</evidence>
<dbReference type="Proteomes" id="UP000177876">
    <property type="component" value="Unassembled WGS sequence"/>
</dbReference>
<sequence>MPIFEYRCEECNYRFDAFFRRIDEAEQRNLHCPECSSSRVRKLFPVIGSRPDENRVSNRQCSPRRK</sequence>